<dbReference type="Gene3D" id="1.10.287.560">
    <property type="entry name" value="Histidine kinase CheA-like, homodimeric domain"/>
    <property type="match status" value="1"/>
</dbReference>
<feature type="domain" description="CheW-like" evidence="13">
    <location>
        <begin position="274"/>
        <end position="447"/>
    </location>
</feature>
<dbReference type="SUPFAM" id="SSF55874">
    <property type="entry name" value="ATPase domain of HSP90 chaperone/DNA topoisomerase II/histidine kinase"/>
    <property type="match status" value="1"/>
</dbReference>
<evidence type="ECO:0000256" key="9">
    <source>
        <dbReference type="ARBA" id="ARBA00023012"/>
    </source>
</evidence>
<dbReference type="Pfam" id="PF02895">
    <property type="entry name" value="H-kinase_dim"/>
    <property type="match status" value="1"/>
</dbReference>
<evidence type="ECO:0000259" key="12">
    <source>
        <dbReference type="PROSITE" id="PS50109"/>
    </source>
</evidence>
<dbReference type="PRINTS" id="PR00344">
    <property type="entry name" value="BCTRLSENSOR"/>
</dbReference>
<dbReference type="GO" id="GO:0005737">
    <property type="term" value="C:cytoplasm"/>
    <property type="evidence" value="ECO:0007669"/>
    <property type="project" value="InterPro"/>
</dbReference>
<evidence type="ECO:0000256" key="8">
    <source>
        <dbReference type="ARBA" id="ARBA00022840"/>
    </source>
</evidence>
<comment type="catalytic activity">
    <reaction evidence="1">
        <text>ATP + protein L-histidine = ADP + protein N-phospho-L-histidine.</text>
        <dbReference type="EC" id="2.7.13.3"/>
    </reaction>
</comment>
<keyword evidence="8" id="KW-0067">ATP-binding</keyword>
<dbReference type="SUPFAM" id="SSF47384">
    <property type="entry name" value="Homodimeric domain of signal transducing histidine kinase"/>
    <property type="match status" value="1"/>
</dbReference>
<proteinExistence type="predicted"/>
<dbReference type="InterPro" id="IPR002545">
    <property type="entry name" value="CheW-lke_dom"/>
</dbReference>
<dbReference type="SMART" id="SM01231">
    <property type="entry name" value="H-kinase_dim"/>
    <property type="match status" value="1"/>
</dbReference>
<accession>A0A7C3VK71</accession>
<dbReference type="GO" id="GO:0005524">
    <property type="term" value="F:ATP binding"/>
    <property type="evidence" value="ECO:0007669"/>
    <property type="project" value="UniProtKB-KW"/>
</dbReference>
<dbReference type="EMBL" id="DSPX01000032">
    <property type="protein sequence ID" value="HGF99717.1"/>
    <property type="molecule type" value="Genomic_DNA"/>
</dbReference>
<dbReference type="Gene3D" id="3.30.565.10">
    <property type="entry name" value="Histidine kinase-like ATPase, C-terminal domain"/>
    <property type="match status" value="1"/>
</dbReference>
<dbReference type="SMART" id="SM00387">
    <property type="entry name" value="HATPase_c"/>
    <property type="match status" value="1"/>
</dbReference>
<dbReference type="FunFam" id="3.30.565.10:FF:000016">
    <property type="entry name" value="Chemotaxis protein CheA, putative"/>
    <property type="match status" value="1"/>
</dbReference>
<feature type="coiled-coil region" evidence="11">
    <location>
        <begin position="13"/>
        <end position="66"/>
    </location>
</feature>
<dbReference type="InterPro" id="IPR005467">
    <property type="entry name" value="His_kinase_dom"/>
</dbReference>
<dbReference type="InterPro" id="IPR037006">
    <property type="entry name" value="CheA-like_homodim_sf"/>
</dbReference>
<dbReference type="InterPro" id="IPR004105">
    <property type="entry name" value="CheA-like_dim"/>
</dbReference>
<keyword evidence="8" id="KW-0547">Nucleotide-binding</keyword>
<dbReference type="Pfam" id="PF02518">
    <property type="entry name" value="HATPase_c"/>
    <property type="match status" value="1"/>
</dbReference>
<reference evidence="14" key="1">
    <citation type="journal article" date="2020" name="mSystems">
        <title>Genome- and Community-Level Interaction Insights into Carbon Utilization and Element Cycling Functions of Hydrothermarchaeota in Hydrothermal Sediment.</title>
        <authorList>
            <person name="Zhou Z."/>
            <person name="Liu Y."/>
            <person name="Xu W."/>
            <person name="Pan J."/>
            <person name="Luo Z.H."/>
            <person name="Li M."/>
        </authorList>
    </citation>
    <scope>NUCLEOTIDE SEQUENCE [LARGE SCALE GENOMIC DNA]</scope>
    <source>
        <strain evidence="14">SpSt-374</strain>
    </source>
</reference>
<evidence type="ECO:0000256" key="3">
    <source>
        <dbReference type="ARBA" id="ARBA00021495"/>
    </source>
</evidence>
<comment type="function">
    <text evidence="10">Involved in the transmission of sensory signals from the chemoreceptors to the flagellar motors. CheA is autophosphorylated; it can transfer its phosphate group to either CheB or CheY.</text>
</comment>
<dbReference type="PANTHER" id="PTHR43395:SF10">
    <property type="entry name" value="CHEMOTAXIS PROTEIN CHEA"/>
    <property type="match status" value="1"/>
</dbReference>
<dbReference type="InterPro" id="IPR003594">
    <property type="entry name" value="HATPase_dom"/>
</dbReference>
<feature type="domain" description="Histidine kinase" evidence="12">
    <location>
        <begin position="11"/>
        <end position="272"/>
    </location>
</feature>
<evidence type="ECO:0000256" key="1">
    <source>
        <dbReference type="ARBA" id="ARBA00000085"/>
    </source>
</evidence>
<dbReference type="SMART" id="SM00260">
    <property type="entry name" value="CheW"/>
    <property type="match status" value="1"/>
</dbReference>
<evidence type="ECO:0000259" key="13">
    <source>
        <dbReference type="PROSITE" id="PS50851"/>
    </source>
</evidence>
<evidence type="ECO:0000256" key="5">
    <source>
        <dbReference type="ARBA" id="ARBA00022553"/>
    </source>
</evidence>
<dbReference type="InterPro" id="IPR004358">
    <property type="entry name" value="Sig_transdc_His_kin-like_C"/>
</dbReference>
<sequence length="449" mass="48773">MPANIVRVDLARLDELMQTLGELVISRARLEDRLKQLQETVSEKDLRPLKETNQQMERQLRELRAGMLRVRLVPISDVFTRMQFVVRDLARSTGKRVKVELIGQDTEIDKFVVERLMDPLLHLVRNAVSHGLETLPEREAKGKPLEGKVVLRAATVGEMAVVEVEDDGKGIDAAEIIAKGKQMGILSPEALGDGRKGAPLDFDPRGMLSGTLLLDILCTSGFSTRTEADLTSGRGVGLAVVHRSVQELGGSMTLDSQVGVKTKFRIQLPLTLAIADALLATAGGQTFAIPLSAVREIIEVQPQDVTVIAPSITAAGRWNVASAKHPASAPRVKPRDSAELKATSPEAIRAEIIYHRGTVLPLLRLASFFNLSSPTKYSQHAFIIGFGDETNNLGIVVDRVIGQREIVVRPLTDALVNVPGISGATDLGDGRVVLILDASELIRFRVDAL</sequence>
<evidence type="ECO:0000256" key="2">
    <source>
        <dbReference type="ARBA" id="ARBA00012438"/>
    </source>
</evidence>
<dbReference type="Gene3D" id="2.30.30.40">
    <property type="entry name" value="SH3 Domains"/>
    <property type="match status" value="1"/>
</dbReference>
<name>A0A7C3VK71_9CYAN</name>
<dbReference type="InterPro" id="IPR036061">
    <property type="entry name" value="CheW-like_dom_sf"/>
</dbReference>
<evidence type="ECO:0000256" key="4">
    <source>
        <dbReference type="ARBA" id="ARBA00022500"/>
    </source>
</evidence>
<keyword evidence="6" id="KW-0808">Transferase</keyword>
<dbReference type="GO" id="GO:0000155">
    <property type="term" value="F:phosphorelay sensor kinase activity"/>
    <property type="evidence" value="ECO:0007669"/>
    <property type="project" value="InterPro"/>
</dbReference>
<gene>
    <name evidence="14" type="ORF">ENR15_03365</name>
</gene>
<dbReference type="Pfam" id="PF01584">
    <property type="entry name" value="CheW"/>
    <property type="match status" value="1"/>
</dbReference>
<keyword evidence="5" id="KW-0597">Phosphoprotein</keyword>
<keyword evidence="7" id="KW-0418">Kinase</keyword>
<keyword evidence="9" id="KW-0902">Two-component regulatory system</keyword>
<organism evidence="14">
    <name type="scientific">Planktothricoides sp. SpSt-374</name>
    <dbReference type="NCBI Taxonomy" id="2282167"/>
    <lineage>
        <taxon>Bacteria</taxon>
        <taxon>Bacillati</taxon>
        <taxon>Cyanobacteriota</taxon>
        <taxon>Cyanophyceae</taxon>
        <taxon>Oscillatoriophycideae</taxon>
        <taxon>Oscillatoriales</taxon>
        <taxon>Oscillatoriaceae</taxon>
        <taxon>Planktothricoides</taxon>
    </lineage>
</organism>
<dbReference type="SUPFAM" id="SSF50341">
    <property type="entry name" value="CheW-like"/>
    <property type="match status" value="2"/>
</dbReference>
<evidence type="ECO:0000256" key="7">
    <source>
        <dbReference type="ARBA" id="ARBA00022777"/>
    </source>
</evidence>
<dbReference type="InterPro" id="IPR036097">
    <property type="entry name" value="HisK_dim/P_sf"/>
</dbReference>
<evidence type="ECO:0000256" key="11">
    <source>
        <dbReference type="SAM" id="Coils"/>
    </source>
</evidence>
<evidence type="ECO:0000256" key="6">
    <source>
        <dbReference type="ARBA" id="ARBA00022679"/>
    </source>
</evidence>
<dbReference type="InterPro" id="IPR051315">
    <property type="entry name" value="Bact_Chemotaxis_CheA"/>
</dbReference>
<keyword evidence="4" id="KW-0145">Chemotaxis</keyword>
<protein>
    <recommendedName>
        <fullName evidence="3">Chemotaxis protein CheA</fullName>
        <ecNumber evidence="2">2.7.13.3</ecNumber>
    </recommendedName>
</protein>
<dbReference type="InterPro" id="IPR036890">
    <property type="entry name" value="HATPase_C_sf"/>
</dbReference>
<keyword evidence="11" id="KW-0175">Coiled coil</keyword>
<dbReference type="EC" id="2.7.13.3" evidence="2"/>
<dbReference type="GO" id="GO:0006935">
    <property type="term" value="P:chemotaxis"/>
    <property type="evidence" value="ECO:0007669"/>
    <property type="project" value="UniProtKB-KW"/>
</dbReference>
<comment type="caution">
    <text evidence="14">The sequence shown here is derived from an EMBL/GenBank/DDBJ whole genome shotgun (WGS) entry which is preliminary data.</text>
</comment>
<dbReference type="AlphaFoldDB" id="A0A7C3VK71"/>
<dbReference type="PROSITE" id="PS50851">
    <property type="entry name" value="CHEW"/>
    <property type="match status" value="1"/>
</dbReference>
<evidence type="ECO:0000313" key="14">
    <source>
        <dbReference type="EMBL" id="HGF99717.1"/>
    </source>
</evidence>
<dbReference type="PROSITE" id="PS50109">
    <property type="entry name" value="HIS_KIN"/>
    <property type="match status" value="1"/>
</dbReference>
<evidence type="ECO:0000256" key="10">
    <source>
        <dbReference type="ARBA" id="ARBA00035100"/>
    </source>
</evidence>
<dbReference type="PANTHER" id="PTHR43395">
    <property type="entry name" value="SENSOR HISTIDINE KINASE CHEA"/>
    <property type="match status" value="1"/>
</dbReference>